<comment type="caution">
    <text evidence="1">The sequence shown here is derived from an EMBL/GenBank/DDBJ whole genome shotgun (WGS) entry which is preliminary data.</text>
</comment>
<name>A0A6L2JYJ7_TANCI</name>
<dbReference type="EMBL" id="BKCJ010001342">
    <property type="protein sequence ID" value="GEU40724.1"/>
    <property type="molecule type" value="Genomic_DNA"/>
</dbReference>
<evidence type="ECO:0000313" key="1">
    <source>
        <dbReference type="EMBL" id="GEU40724.1"/>
    </source>
</evidence>
<accession>A0A6L2JYJ7</accession>
<organism evidence="1">
    <name type="scientific">Tanacetum cinerariifolium</name>
    <name type="common">Dalmatian daisy</name>
    <name type="synonym">Chrysanthemum cinerariifolium</name>
    <dbReference type="NCBI Taxonomy" id="118510"/>
    <lineage>
        <taxon>Eukaryota</taxon>
        <taxon>Viridiplantae</taxon>
        <taxon>Streptophyta</taxon>
        <taxon>Embryophyta</taxon>
        <taxon>Tracheophyta</taxon>
        <taxon>Spermatophyta</taxon>
        <taxon>Magnoliopsida</taxon>
        <taxon>eudicotyledons</taxon>
        <taxon>Gunneridae</taxon>
        <taxon>Pentapetalae</taxon>
        <taxon>asterids</taxon>
        <taxon>campanulids</taxon>
        <taxon>Asterales</taxon>
        <taxon>Asteraceae</taxon>
        <taxon>Asteroideae</taxon>
        <taxon>Anthemideae</taxon>
        <taxon>Anthemidinae</taxon>
        <taxon>Tanacetum</taxon>
    </lineage>
</organism>
<reference evidence="1" key="1">
    <citation type="journal article" date="2019" name="Sci. Rep.">
        <title>Draft genome of Tanacetum cinerariifolium, the natural source of mosquito coil.</title>
        <authorList>
            <person name="Yamashiro T."/>
            <person name="Shiraishi A."/>
            <person name="Satake H."/>
            <person name="Nakayama K."/>
        </authorList>
    </citation>
    <scope>NUCLEOTIDE SEQUENCE</scope>
</reference>
<gene>
    <name evidence="1" type="ORF">Tci_012702</name>
</gene>
<proteinExistence type="predicted"/>
<protein>
    <submittedName>
        <fullName evidence="1">Uncharacterized protein</fullName>
    </submittedName>
</protein>
<sequence length="122" mass="14061">MRLEQIKTNEAAKIKKLMKRVKNLKGKNKKRTHRLNRLYKGRLNDEDLFGVNDIDGDEVIVDVTPGENVEQDATVAEKEAKDKRKGIMVEPAKPLKRKDQIAFDEEVARKLDAQMKAKMEDD</sequence>
<dbReference type="AlphaFoldDB" id="A0A6L2JYJ7"/>